<sequence>MRPSLIFTTLAASAAAVCFSLIGPTAVAHADKTAQETIDQLQSEGYTVNVDRVGSGRIEDCEVTSVRNPQTQTRPVRDYYGPRDANGDRRFRIIQVVVSQSISVSLNCSN</sequence>
<proteinExistence type="predicted"/>
<dbReference type="EMBL" id="RCZG01000002">
    <property type="protein sequence ID" value="TPG35877.1"/>
    <property type="molecule type" value="Genomic_DNA"/>
</dbReference>
<keyword evidence="3" id="KW-1185">Reference proteome</keyword>
<feature type="signal peptide" evidence="1">
    <location>
        <begin position="1"/>
        <end position="30"/>
    </location>
</feature>
<evidence type="ECO:0000313" key="2">
    <source>
        <dbReference type="EMBL" id="TPG35877.1"/>
    </source>
</evidence>
<evidence type="ECO:0000313" key="3">
    <source>
        <dbReference type="Proteomes" id="UP000320095"/>
    </source>
</evidence>
<feature type="chain" id="PRO_5021496138" description="PepSY domain-containing protein" evidence="1">
    <location>
        <begin position="31"/>
        <end position="110"/>
    </location>
</feature>
<evidence type="ECO:0000256" key="1">
    <source>
        <dbReference type="SAM" id="SignalP"/>
    </source>
</evidence>
<comment type="caution">
    <text evidence="2">The sequence shown here is derived from an EMBL/GenBank/DDBJ whole genome shotgun (WGS) entry which is preliminary data.</text>
</comment>
<name>A0A502EEJ4_9MYCO</name>
<protein>
    <recommendedName>
        <fullName evidence="4">PepSY domain-containing protein</fullName>
    </recommendedName>
</protein>
<dbReference type="RefSeq" id="WP_140689226.1">
    <property type="nucleotide sequence ID" value="NZ_RCZG01000002.1"/>
</dbReference>
<organism evidence="2 3">
    <name type="scientific">Mycolicibacterium hodleri</name>
    <dbReference type="NCBI Taxonomy" id="49897"/>
    <lineage>
        <taxon>Bacteria</taxon>
        <taxon>Bacillati</taxon>
        <taxon>Actinomycetota</taxon>
        <taxon>Actinomycetes</taxon>
        <taxon>Mycobacteriales</taxon>
        <taxon>Mycobacteriaceae</taxon>
        <taxon>Mycolicibacterium</taxon>
    </lineage>
</organism>
<evidence type="ECO:0008006" key="4">
    <source>
        <dbReference type="Google" id="ProtNLM"/>
    </source>
</evidence>
<dbReference type="OrthoDB" id="4762505at2"/>
<dbReference type="Proteomes" id="UP000320095">
    <property type="component" value="Unassembled WGS sequence"/>
</dbReference>
<keyword evidence="1" id="KW-0732">Signal</keyword>
<gene>
    <name evidence="2" type="ORF">EAH80_07510</name>
</gene>
<dbReference type="AlphaFoldDB" id="A0A502EEJ4"/>
<reference evidence="2 3" key="1">
    <citation type="journal article" date="2019" name="Environ. Microbiol.">
        <title>Species interactions and distinct microbial communities in high Arctic permafrost affected cryosols are associated with the CH4 and CO2 gas fluxes.</title>
        <authorList>
            <person name="Altshuler I."/>
            <person name="Hamel J."/>
            <person name="Turney S."/>
            <person name="Magnuson E."/>
            <person name="Levesque R."/>
            <person name="Greer C."/>
            <person name="Whyte L.G."/>
        </authorList>
    </citation>
    <scope>NUCLEOTIDE SEQUENCE [LARGE SCALE GENOMIC DNA]</scope>
    <source>
        <strain evidence="2 3">S5.20</strain>
    </source>
</reference>
<accession>A0A502EEJ4</accession>